<dbReference type="AlphaFoldDB" id="A0AAW9RKK7"/>
<protein>
    <submittedName>
        <fullName evidence="1">Uncharacterized protein</fullName>
    </submittedName>
</protein>
<evidence type="ECO:0000313" key="1">
    <source>
        <dbReference type="EMBL" id="MEJ8572470.1"/>
    </source>
</evidence>
<dbReference type="EMBL" id="JAZHOF010000005">
    <property type="protein sequence ID" value="MEJ8572470.1"/>
    <property type="molecule type" value="Genomic_DNA"/>
</dbReference>
<dbReference type="RefSeq" id="WP_340330171.1">
    <property type="nucleotide sequence ID" value="NZ_JAZHOF010000005.1"/>
</dbReference>
<gene>
    <name evidence="1" type="ORF">V3328_13350</name>
</gene>
<dbReference type="Proteomes" id="UP001378188">
    <property type="component" value="Unassembled WGS sequence"/>
</dbReference>
<reference evidence="1 2" key="1">
    <citation type="submission" date="2024-02" db="EMBL/GenBank/DDBJ databases">
        <title>Genome analysis and characterization of Microbaculum marinisediminis sp. nov., isolated from marine sediment.</title>
        <authorList>
            <person name="Du Z.-J."/>
            <person name="Ye Y.-Q."/>
            <person name="Zhang Z.-R."/>
            <person name="Yuan S.-M."/>
            <person name="Zhang X.-Y."/>
        </authorList>
    </citation>
    <scope>NUCLEOTIDE SEQUENCE [LARGE SCALE GENOMIC DNA]</scope>
    <source>
        <strain evidence="1 2">SDUM1044001</strain>
    </source>
</reference>
<proteinExistence type="predicted"/>
<sequence length="431" mass="48963">MDNSLSKHRLIQVATAIRNGERVEIAAVEPFLAHTFEELSPFSKFMLKVAAALSLFFASVLVIFPEVGDKLIEILPGFFLLPERLAKALDYVWGLVGEPVEKQHLMYHLPNIIVYAFGVVGIRQVWKKVNRNNWKDLVRGSQDKLRGMIEEGTARFRFPPGFSLLFVGDGDQIARSIVADDPAIGVTISSKRPAYTNLWGKYVTGEGDEGFIRALDQVNAEEAGEFVLFPVRDEHLFLPGPHDYDIAPHRVDVAVRRIREFEKDRGWDPKRIIIVGDKDQKSNFVMESETGRIATEADEISLATIARKYENITILDPTETTIRTIANAADGRRIYFRSSDRGVEKYSREFYRRLASFGYKPTGDGILIIGYDISDLETEHQLLSQIAPEYLPVILSREIFDGLVKGKCWDDGYIFIPRLVKQELQKLVRQQ</sequence>
<name>A0AAW9RKK7_9HYPH</name>
<accession>A0AAW9RKK7</accession>
<comment type="caution">
    <text evidence="1">The sequence shown here is derived from an EMBL/GenBank/DDBJ whole genome shotgun (WGS) entry which is preliminary data.</text>
</comment>
<organism evidence="1 2">
    <name type="scientific">Microbaculum marinum</name>
    <dbReference type="NCBI Taxonomy" id="1764581"/>
    <lineage>
        <taxon>Bacteria</taxon>
        <taxon>Pseudomonadati</taxon>
        <taxon>Pseudomonadota</taxon>
        <taxon>Alphaproteobacteria</taxon>
        <taxon>Hyphomicrobiales</taxon>
        <taxon>Tepidamorphaceae</taxon>
        <taxon>Microbaculum</taxon>
    </lineage>
</organism>
<evidence type="ECO:0000313" key="2">
    <source>
        <dbReference type="Proteomes" id="UP001378188"/>
    </source>
</evidence>
<keyword evidence="2" id="KW-1185">Reference proteome</keyword>